<dbReference type="PROSITE" id="PS50931">
    <property type="entry name" value="HTH_LYSR"/>
    <property type="match status" value="1"/>
</dbReference>
<dbReference type="PANTHER" id="PTHR30126:SF39">
    <property type="entry name" value="HTH-TYPE TRANSCRIPTIONAL REGULATOR CYSL"/>
    <property type="match status" value="1"/>
</dbReference>
<dbReference type="GO" id="GO:0003700">
    <property type="term" value="F:DNA-binding transcription factor activity"/>
    <property type="evidence" value="ECO:0007669"/>
    <property type="project" value="InterPro"/>
</dbReference>
<comment type="caution">
    <text evidence="6">The sequence shown here is derived from an EMBL/GenBank/DDBJ whole genome shotgun (WGS) entry which is preliminary data.</text>
</comment>
<evidence type="ECO:0000259" key="5">
    <source>
        <dbReference type="PROSITE" id="PS50931"/>
    </source>
</evidence>
<dbReference type="Pfam" id="PF00126">
    <property type="entry name" value="HTH_1"/>
    <property type="match status" value="1"/>
</dbReference>
<dbReference type="EMBL" id="BDQX01000292">
    <property type="protein sequence ID" value="GBG10211.1"/>
    <property type="molecule type" value="Genomic_DNA"/>
</dbReference>
<dbReference type="InterPro" id="IPR036390">
    <property type="entry name" value="WH_DNA-bd_sf"/>
</dbReference>
<feature type="domain" description="HTH lysR-type" evidence="5">
    <location>
        <begin position="1"/>
        <end position="58"/>
    </location>
</feature>
<keyword evidence="2" id="KW-0805">Transcription regulation</keyword>
<comment type="similarity">
    <text evidence="1">Belongs to the LysR transcriptional regulatory family.</text>
</comment>
<name>A0A2R5F2U7_9BACL</name>
<evidence type="ECO:0000256" key="2">
    <source>
        <dbReference type="ARBA" id="ARBA00023015"/>
    </source>
</evidence>
<dbReference type="Gene3D" id="3.40.190.290">
    <property type="match status" value="1"/>
</dbReference>
<dbReference type="SUPFAM" id="SSF46785">
    <property type="entry name" value="Winged helix' DNA-binding domain"/>
    <property type="match status" value="1"/>
</dbReference>
<keyword evidence="4" id="KW-0804">Transcription</keyword>
<dbReference type="InterPro" id="IPR000847">
    <property type="entry name" value="LysR_HTH_N"/>
</dbReference>
<dbReference type="Gene3D" id="1.10.10.10">
    <property type="entry name" value="Winged helix-like DNA-binding domain superfamily/Winged helix DNA-binding domain"/>
    <property type="match status" value="1"/>
</dbReference>
<accession>A0A2R5F2U7</accession>
<dbReference type="SUPFAM" id="SSF53850">
    <property type="entry name" value="Periplasmic binding protein-like II"/>
    <property type="match status" value="1"/>
</dbReference>
<sequence>MIVETLRVFVAVAEQSNFSRAAEMLNLSQPGVSLHIRNLENEFGTKLMHRSPKQVKLTEAGELLYKRAKAILASYEAAKFDIQRLQDTVTGSLLIGASFTIGEYIVPRLFADFAEQYPQVEMSLTIGNTEEIIRAIRENRMDIGLVEGRVPTTDLLVTPFMRDELIIVAAAGHPLTRLPNTEPEFLHHQTWILRENGSGTRAFSDQFINENELHVKRSYVFNSGQGVKEAVAAGLGIALLSRRVAQRDLEAGYLIEIPLNDIHLERNFSWIRMKDSITTMAIDVFTQKLQGISRK</sequence>
<evidence type="ECO:0000256" key="4">
    <source>
        <dbReference type="ARBA" id="ARBA00023163"/>
    </source>
</evidence>
<dbReference type="FunFam" id="1.10.10.10:FF:000001">
    <property type="entry name" value="LysR family transcriptional regulator"/>
    <property type="match status" value="1"/>
</dbReference>
<dbReference type="InterPro" id="IPR005119">
    <property type="entry name" value="LysR_subst-bd"/>
</dbReference>
<dbReference type="PANTHER" id="PTHR30126">
    <property type="entry name" value="HTH-TYPE TRANSCRIPTIONAL REGULATOR"/>
    <property type="match status" value="1"/>
</dbReference>
<dbReference type="InterPro" id="IPR036388">
    <property type="entry name" value="WH-like_DNA-bd_sf"/>
</dbReference>
<keyword evidence="7" id="KW-1185">Reference proteome</keyword>
<keyword evidence="3" id="KW-0238">DNA-binding</keyword>
<evidence type="ECO:0000256" key="1">
    <source>
        <dbReference type="ARBA" id="ARBA00009437"/>
    </source>
</evidence>
<dbReference type="CDD" id="cd08420">
    <property type="entry name" value="PBP2_CysL_like"/>
    <property type="match status" value="1"/>
</dbReference>
<evidence type="ECO:0000313" key="7">
    <source>
        <dbReference type="Proteomes" id="UP000245202"/>
    </source>
</evidence>
<protein>
    <submittedName>
        <fullName evidence="6">LysR family transcriptional regulator</fullName>
    </submittedName>
</protein>
<dbReference type="Proteomes" id="UP000245202">
    <property type="component" value="Unassembled WGS sequence"/>
</dbReference>
<evidence type="ECO:0000313" key="6">
    <source>
        <dbReference type="EMBL" id="GBG10211.1"/>
    </source>
</evidence>
<dbReference type="GO" id="GO:0000976">
    <property type="term" value="F:transcription cis-regulatory region binding"/>
    <property type="evidence" value="ECO:0007669"/>
    <property type="project" value="TreeGrafter"/>
</dbReference>
<dbReference type="AlphaFoldDB" id="A0A2R5F2U7"/>
<reference evidence="6 7" key="1">
    <citation type="submission" date="2017-08" db="EMBL/GenBank/DDBJ databases">
        <title>Substantial Increase in Enzyme Production by Combined Drug-Resistance Mutations in Paenibacillus agaridevorans.</title>
        <authorList>
            <person name="Tanaka Y."/>
            <person name="Funane K."/>
            <person name="Hosaka T."/>
            <person name="Shiwa Y."/>
            <person name="Fujita N."/>
            <person name="Miyazaki T."/>
            <person name="Yoshikawa H."/>
            <person name="Murakami K."/>
            <person name="Kasahara K."/>
            <person name="Inaoka T."/>
            <person name="Hiraga Y."/>
            <person name="Ochi K."/>
        </authorList>
    </citation>
    <scope>NUCLEOTIDE SEQUENCE [LARGE SCALE GENOMIC DNA]</scope>
    <source>
        <strain evidence="6 7">T-3040</strain>
    </source>
</reference>
<gene>
    <name evidence="6" type="ORF">PAT3040_04929</name>
</gene>
<evidence type="ECO:0000256" key="3">
    <source>
        <dbReference type="ARBA" id="ARBA00023125"/>
    </source>
</evidence>
<dbReference type="RefSeq" id="WP_108994765.1">
    <property type="nucleotide sequence ID" value="NZ_BDQX01000292.1"/>
</dbReference>
<dbReference type="Pfam" id="PF03466">
    <property type="entry name" value="LysR_substrate"/>
    <property type="match status" value="1"/>
</dbReference>
<proteinExistence type="inferred from homology"/>
<dbReference type="PRINTS" id="PR00039">
    <property type="entry name" value="HTHLYSR"/>
</dbReference>
<organism evidence="6 7">
    <name type="scientific">Paenibacillus agaridevorans</name>
    <dbReference type="NCBI Taxonomy" id="171404"/>
    <lineage>
        <taxon>Bacteria</taxon>
        <taxon>Bacillati</taxon>
        <taxon>Bacillota</taxon>
        <taxon>Bacilli</taxon>
        <taxon>Bacillales</taxon>
        <taxon>Paenibacillaceae</taxon>
        <taxon>Paenibacillus</taxon>
    </lineage>
</organism>